<feature type="compositionally biased region" description="Basic and acidic residues" evidence="1">
    <location>
        <begin position="75"/>
        <end position="96"/>
    </location>
</feature>
<evidence type="ECO:0008006" key="4">
    <source>
        <dbReference type="Google" id="ProtNLM"/>
    </source>
</evidence>
<proteinExistence type="predicted"/>
<comment type="caution">
    <text evidence="2">The sequence shown here is derived from an EMBL/GenBank/DDBJ whole genome shotgun (WGS) entry which is preliminary data.</text>
</comment>
<dbReference type="EMBL" id="JAENGY010000032">
    <property type="protein sequence ID" value="KAG6976421.1"/>
    <property type="molecule type" value="Genomic_DNA"/>
</dbReference>
<feature type="region of interest" description="Disordered" evidence="1">
    <location>
        <begin position="75"/>
        <end position="99"/>
    </location>
</feature>
<sequence length="341" mass="39421">MCIIEAATRRFPWGDIPDPMVRFNVVERQKLPPQPNELNDSMWSLVERMCDFDPEKRIDVSTVVNILKDGALNKVGDEAVPSEHDQSDPDVKRDEGNSNVDRTLWPSRINRWHRNNRLPHVLKTPDRLGDYMASLRNDFVVNNPVCDRGLDLSGQLSGYERETRVLLKLASTGRVVETLLRFGHVIESYVKVLGLEMTDEVRQWSEQLMRERRERLDLFSRILSDKQLFLEAMGNETQQMELMTLLKHGLTRYEEILMPEEMDIISEVYDRVVSYSEVVLVGEPPNWFLSSNDLVCDLEEFFYLDDVRVSKSVTGGILRTCGGDHQSCEDQEEACLRQVEV</sequence>
<dbReference type="Proteomes" id="UP000709295">
    <property type="component" value="Unassembled WGS sequence"/>
</dbReference>
<reference evidence="2" key="1">
    <citation type="submission" date="2021-01" db="EMBL/GenBank/DDBJ databases">
        <title>Phytophthora aleatoria, a newly-described species from Pinus radiata is distinct from Phytophthora cactorum isolates based on comparative genomics.</title>
        <authorList>
            <person name="Mcdougal R."/>
            <person name="Panda P."/>
            <person name="Williams N."/>
            <person name="Studholme D.J."/>
        </authorList>
    </citation>
    <scope>NUCLEOTIDE SEQUENCE</scope>
    <source>
        <strain evidence="2">NZFS 4037</strain>
    </source>
</reference>
<accession>A0A8J5J6H8</accession>
<protein>
    <recommendedName>
        <fullName evidence="4">TKL protein kinase</fullName>
    </recommendedName>
</protein>
<evidence type="ECO:0000313" key="2">
    <source>
        <dbReference type="EMBL" id="KAG6976421.1"/>
    </source>
</evidence>
<name>A0A8J5J6H8_9STRA</name>
<evidence type="ECO:0000256" key="1">
    <source>
        <dbReference type="SAM" id="MobiDB-lite"/>
    </source>
</evidence>
<evidence type="ECO:0000313" key="3">
    <source>
        <dbReference type="Proteomes" id="UP000709295"/>
    </source>
</evidence>
<keyword evidence="3" id="KW-1185">Reference proteome</keyword>
<dbReference type="AlphaFoldDB" id="A0A8J5J6H8"/>
<gene>
    <name evidence="2" type="ORF">JG688_00001378</name>
</gene>
<organism evidence="2 3">
    <name type="scientific">Phytophthora aleatoria</name>
    <dbReference type="NCBI Taxonomy" id="2496075"/>
    <lineage>
        <taxon>Eukaryota</taxon>
        <taxon>Sar</taxon>
        <taxon>Stramenopiles</taxon>
        <taxon>Oomycota</taxon>
        <taxon>Peronosporomycetes</taxon>
        <taxon>Peronosporales</taxon>
        <taxon>Peronosporaceae</taxon>
        <taxon>Phytophthora</taxon>
    </lineage>
</organism>